<dbReference type="SUPFAM" id="SSF53335">
    <property type="entry name" value="S-adenosyl-L-methionine-dependent methyltransferases"/>
    <property type="match status" value="1"/>
</dbReference>
<comment type="caution">
    <text evidence="1">The sequence shown here is derived from an EMBL/GenBank/DDBJ whole genome shotgun (WGS) entry which is preliminary data.</text>
</comment>
<evidence type="ECO:0000313" key="2">
    <source>
        <dbReference type="Proteomes" id="UP001275440"/>
    </source>
</evidence>
<name>A0ABU3WK48_9NOCA</name>
<proteinExistence type="predicted"/>
<gene>
    <name evidence="1" type="ORF">F8M49_01090</name>
</gene>
<dbReference type="InterPro" id="IPR029063">
    <property type="entry name" value="SAM-dependent_MTases_sf"/>
</dbReference>
<accession>A0ABU3WK48</accession>
<dbReference type="Gene3D" id="3.40.50.150">
    <property type="entry name" value="Vaccinia Virus protein VP39"/>
    <property type="match status" value="1"/>
</dbReference>
<evidence type="ECO:0000313" key="1">
    <source>
        <dbReference type="EMBL" id="MDV2474347.1"/>
    </source>
</evidence>
<sequence>MAAFRSPGNGRAEFTLSNLYIYFWRWATWKVFESTAEPNREFGDTGIVAYITATGYLTGPGFKGMREYLRRKCSHGWIINVTPEGKKPPAKNAVFNIETPVAIGIFARTPDVDETVPAEIKYLDIHGTTQEKFAQLADLQFDDARWRLARTAWQAPFTPAAATSWDDYPAVGDLLPWVTTGVTPNRNWVIGPDKGTLELRLQQHYLQRVTQRKSPQHLKLQIPVPLIEAKSPYQEMQPKRRRVLHCRRCRW</sequence>
<reference evidence="1 2" key="1">
    <citation type="submission" date="2019-10" db="EMBL/GenBank/DDBJ databases">
        <title>Draft Genome Assembly of Rhodococcus zopfii DSM44189.</title>
        <authorList>
            <person name="Sutton J.M."/>
            <person name="Akob D.M."/>
            <person name="Bushman T.J."/>
        </authorList>
    </citation>
    <scope>NUCLEOTIDE SEQUENCE [LARGE SCALE GENOMIC DNA]</scope>
    <source>
        <strain evidence="1 2">DSM 44189</strain>
    </source>
</reference>
<keyword evidence="2" id="KW-1185">Reference proteome</keyword>
<dbReference type="EMBL" id="WBMO01000001">
    <property type="protein sequence ID" value="MDV2474347.1"/>
    <property type="molecule type" value="Genomic_DNA"/>
</dbReference>
<dbReference type="Proteomes" id="UP001275440">
    <property type="component" value="Unassembled WGS sequence"/>
</dbReference>
<organism evidence="1 2">
    <name type="scientific">Rhodococcus zopfii</name>
    <dbReference type="NCBI Taxonomy" id="43772"/>
    <lineage>
        <taxon>Bacteria</taxon>
        <taxon>Bacillati</taxon>
        <taxon>Actinomycetota</taxon>
        <taxon>Actinomycetes</taxon>
        <taxon>Mycobacteriales</taxon>
        <taxon>Nocardiaceae</taxon>
        <taxon>Rhodococcus</taxon>
    </lineage>
</organism>
<protein>
    <submittedName>
        <fullName evidence="1">Uncharacterized protein</fullName>
    </submittedName>
</protein>